<dbReference type="CDD" id="cd09608">
    <property type="entry name" value="M3B_PepF"/>
    <property type="match status" value="1"/>
</dbReference>
<evidence type="ECO:0000256" key="4">
    <source>
        <dbReference type="ARBA" id="ARBA00022801"/>
    </source>
</evidence>
<evidence type="ECO:0000256" key="6">
    <source>
        <dbReference type="ARBA" id="ARBA00023049"/>
    </source>
</evidence>
<organism evidence="9 10">
    <name type="scientific">Natronorubrum thiooxidans</name>
    <dbReference type="NCBI Taxonomy" id="308853"/>
    <lineage>
        <taxon>Archaea</taxon>
        <taxon>Methanobacteriati</taxon>
        <taxon>Methanobacteriota</taxon>
        <taxon>Stenosarchaea group</taxon>
        <taxon>Halobacteria</taxon>
        <taxon>Halobacteriales</taxon>
        <taxon>Natrialbaceae</taxon>
        <taxon>Natronorubrum</taxon>
    </lineage>
</organism>
<dbReference type="InterPro" id="IPR045090">
    <property type="entry name" value="Pept_M3A_M3B"/>
</dbReference>
<keyword evidence="3" id="KW-0479">Metal-binding</keyword>
<keyword evidence="10" id="KW-1185">Reference proteome</keyword>
<dbReference type="GO" id="GO:0006518">
    <property type="term" value="P:peptide metabolic process"/>
    <property type="evidence" value="ECO:0007669"/>
    <property type="project" value="TreeGrafter"/>
</dbReference>
<dbReference type="EMBL" id="FTNR01000001">
    <property type="protein sequence ID" value="SIR65948.1"/>
    <property type="molecule type" value="Genomic_DNA"/>
</dbReference>
<keyword evidence="2" id="KW-0645">Protease</keyword>
<dbReference type="GO" id="GO:0006508">
    <property type="term" value="P:proteolysis"/>
    <property type="evidence" value="ECO:0007669"/>
    <property type="project" value="UniProtKB-KW"/>
</dbReference>
<reference evidence="10" key="1">
    <citation type="submission" date="2017-01" db="EMBL/GenBank/DDBJ databases">
        <authorList>
            <person name="Varghese N."/>
            <person name="Submissions S."/>
        </authorList>
    </citation>
    <scope>NUCLEOTIDE SEQUENCE [LARGE SCALE GENOMIC DNA]</scope>
    <source>
        <strain evidence="10">type strain: HArc-</strain>
    </source>
</reference>
<dbReference type="InterPro" id="IPR013647">
    <property type="entry name" value="OligopepF_N_dom"/>
</dbReference>
<keyword evidence="5" id="KW-0862">Zinc</keyword>
<dbReference type="Pfam" id="PF01432">
    <property type="entry name" value="Peptidase_M3"/>
    <property type="match status" value="1"/>
</dbReference>
<dbReference type="NCBIfam" id="TIGR00181">
    <property type="entry name" value="pepF"/>
    <property type="match status" value="1"/>
</dbReference>
<dbReference type="SUPFAM" id="SSF55486">
    <property type="entry name" value="Metalloproteases ('zincins'), catalytic domain"/>
    <property type="match status" value="1"/>
</dbReference>
<dbReference type="GO" id="GO:0004222">
    <property type="term" value="F:metalloendopeptidase activity"/>
    <property type="evidence" value="ECO:0007669"/>
    <property type="project" value="InterPro"/>
</dbReference>
<gene>
    <name evidence="9" type="ORF">SAMN05421752_101521</name>
</gene>
<protein>
    <submittedName>
        <fullName evidence="9">Oligopeptidase F. Metallo peptidase. MEROPS family M03B</fullName>
    </submittedName>
</protein>
<evidence type="ECO:0000259" key="7">
    <source>
        <dbReference type="Pfam" id="PF01432"/>
    </source>
</evidence>
<dbReference type="InterPro" id="IPR001567">
    <property type="entry name" value="Pept_M3A_M3B_dom"/>
</dbReference>
<dbReference type="GO" id="GO:0046872">
    <property type="term" value="F:metal ion binding"/>
    <property type="evidence" value="ECO:0007669"/>
    <property type="project" value="UniProtKB-KW"/>
</dbReference>
<feature type="domain" description="Peptidase M3A/M3B catalytic" evidence="7">
    <location>
        <begin position="296"/>
        <end position="681"/>
    </location>
</feature>
<evidence type="ECO:0000256" key="5">
    <source>
        <dbReference type="ARBA" id="ARBA00022833"/>
    </source>
</evidence>
<dbReference type="Gene3D" id="1.10.1370.20">
    <property type="entry name" value="Oligoendopeptidase f, C-terminal domain"/>
    <property type="match status" value="1"/>
</dbReference>
<evidence type="ECO:0000313" key="9">
    <source>
        <dbReference type="EMBL" id="SIR65948.1"/>
    </source>
</evidence>
<dbReference type="PANTHER" id="PTHR11804:SF84">
    <property type="entry name" value="SACCHAROLYSIN"/>
    <property type="match status" value="1"/>
</dbReference>
<evidence type="ECO:0000259" key="8">
    <source>
        <dbReference type="Pfam" id="PF08439"/>
    </source>
</evidence>
<evidence type="ECO:0000256" key="2">
    <source>
        <dbReference type="ARBA" id="ARBA00022670"/>
    </source>
</evidence>
<feature type="domain" description="Oligopeptidase F N-terminal" evidence="8">
    <location>
        <begin position="206"/>
        <end position="275"/>
    </location>
</feature>
<keyword evidence="6" id="KW-0482">Metalloprotease</keyword>
<sequence>MLPDKTICTPTAPPPCDRMAVFSSGDAPNSRGPPGPKTVPIVTTETIYTLIAQLSCDQVCIDFQWLLYSPTALCPLSSAFDTLYHLRSETGGMSSVPDRSEVDEEYTWALESIYATDDDWEAAYESVAERVNELAACEGQVTDDAETLHSVLELRDEIMREVSTVAAYARMRRDEDTTNQEYQALTARSQSLAADAQSAASFIDPEIQELTREEFEAMVEAEPALETYDHYIDDVLRMKPHTRSAEVEELLADLSEVTGATGEVYTMLSNADMEFPTVEDPDGEAVGITQSNFVNLLKRPDREFRQRVYDAYFDEWESVRNTVAASYKNSVKADVKTAQARNYDTAREAALDGPNVPVDVYETLVESVHDNLDKLHHHADLKAQALEVDELQMWDVYMPLTGDEGPEVDYEQATEYVVDALAPLGEEYQSRVAEGLESQWVDVYENEGKQSGAYSGGTYDTQPFILMNYQDDISSMYTLAHELGHSMHSELTKDEQPFVYSGYEIFVAEVASTVNEALLTNHLLETVNDPEFRKHVLNEFLERVRSTLYRQTLFAEFEHKAHELEEAGEPLTADRLDDLYRGLKETYYEPAVIDDRIATEWMRIPHFYRAFYVYQYATGISAALAIVDDILPNGAGDEPDRDAADSYLEFLRRGSREYPLELLRIAGVDMSTSEPIDRALETYGQRLEEFEALLE</sequence>
<evidence type="ECO:0000256" key="3">
    <source>
        <dbReference type="ARBA" id="ARBA00022723"/>
    </source>
</evidence>
<dbReference type="Pfam" id="PF08439">
    <property type="entry name" value="Peptidase_M3_N"/>
    <property type="match status" value="1"/>
</dbReference>
<evidence type="ECO:0000313" key="10">
    <source>
        <dbReference type="Proteomes" id="UP000185936"/>
    </source>
</evidence>
<dbReference type="AlphaFoldDB" id="A0A1N7CQM4"/>
<dbReference type="Gene3D" id="1.20.140.70">
    <property type="entry name" value="Oligopeptidase f, N-terminal domain"/>
    <property type="match status" value="1"/>
</dbReference>
<dbReference type="PANTHER" id="PTHR11804">
    <property type="entry name" value="PROTEASE M3 THIMET OLIGOPEPTIDASE-RELATED"/>
    <property type="match status" value="1"/>
</dbReference>
<dbReference type="Gene3D" id="1.10.287.830">
    <property type="entry name" value="putative peptidase helix hairpin domain like"/>
    <property type="match status" value="1"/>
</dbReference>
<comment type="cofactor">
    <cofactor evidence="1">
        <name>Zn(2+)</name>
        <dbReference type="ChEBI" id="CHEBI:29105"/>
    </cofactor>
</comment>
<name>A0A1N7CQM4_9EURY</name>
<dbReference type="STRING" id="308853.SAMN05421752_101521"/>
<accession>A0A1N7CQM4</accession>
<dbReference type="InterPro" id="IPR004438">
    <property type="entry name" value="Peptidase_M3B"/>
</dbReference>
<dbReference type="Proteomes" id="UP000185936">
    <property type="component" value="Unassembled WGS sequence"/>
</dbReference>
<keyword evidence="4" id="KW-0378">Hydrolase</keyword>
<evidence type="ECO:0000256" key="1">
    <source>
        <dbReference type="ARBA" id="ARBA00001947"/>
    </source>
</evidence>
<proteinExistence type="predicted"/>
<dbReference type="InterPro" id="IPR042088">
    <property type="entry name" value="OligoPept_F_C"/>
</dbReference>